<protein>
    <recommendedName>
        <fullName evidence="3">Retrotransposon gag domain-containing protein</fullName>
    </recommendedName>
</protein>
<dbReference type="OrthoDB" id="3268055at2759"/>
<evidence type="ECO:0000313" key="2">
    <source>
        <dbReference type="Proteomes" id="UP000037035"/>
    </source>
</evidence>
<reference evidence="1 2" key="1">
    <citation type="submission" date="2015-08" db="EMBL/GenBank/DDBJ databases">
        <title>Next Generation Sequencing and Analysis of the Genome of Puccinia sorghi L Schw, the Causal Agent of Maize Common Rust.</title>
        <authorList>
            <person name="Rochi L."/>
            <person name="Burguener G."/>
            <person name="Darino M."/>
            <person name="Turjanski A."/>
            <person name="Kreff E."/>
            <person name="Dieguez M.J."/>
            <person name="Sacco F."/>
        </authorList>
    </citation>
    <scope>NUCLEOTIDE SEQUENCE [LARGE SCALE GENOMIC DNA]</scope>
    <source>
        <strain evidence="1 2">RO10H11247</strain>
    </source>
</reference>
<comment type="caution">
    <text evidence="1">The sequence shown here is derived from an EMBL/GenBank/DDBJ whole genome shotgun (WGS) entry which is preliminary data.</text>
</comment>
<name>A0A0L6VQK7_9BASI</name>
<dbReference type="Proteomes" id="UP000037035">
    <property type="component" value="Unassembled WGS sequence"/>
</dbReference>
<dbReference type="AlphaFoldDB" id="A0A0L6VQK7"/>
<keyword evidence="2" id="KW-1185">Reference proteome</keyword>
<evidence type="ECO:0008006" key="3">
    <source>
        <dbReference type="Google" id="ProtNLM"/>
    </source>
</evidence>
<gene>
    <name evidence="1" type="ORF">VP01_12008g1</name>
</gene>
<accession>A0A0L6VQK7</accession>
<evidence type="ECO:0000313" key="1">
    <source>
        <dbReference type="EMBL" id="KNZ62976.1"/>
    </source>
</evidence>
<sequence length="167" mass="18677">MAVVTKERQLVRFAKIELRNIPRLPERLDVTRGPSAQAFLQQTGLYFLAHPDPFPDDLRKIIFMLTNLSGDTAKWAQPLNQRVLNESDPDVTPPNLAEFLTIFNSYFLNPERKGKVQQALCTFKQSGNVESYSSSMYTPTIPLGATISCIPHPCGHPGPGHATRQQT</sequence>
<dbReference type="EMBL" id="LAVV01002231">
    <property type="protein sequence ID" value="KNZ62976.1"/>
    <property type="molecule type" value="Genomic_DNA"/>
</dbReference>
<organism evidence="1 2">
    <name type="scientific">Puccinia sorghi</name>
    <dbReference type="NCBI Taxonomy" id="27349"/>
    <lineage>
        <taxon>Eukaryota</taxon>
        <taxon>Fungi</taxon>
        <taxon>Dikarya</taxon>
        <taxon>Basidiomycota</taxon>
        <taxon>Pucciniomycotina</taxon>
        <taxon>Pucciniomycetes</taxon>
        <taxon>Pucciniales</taxon>
        <taxon>Pucciniaceae</taxon>
        <taxon>Puccinia</taxon>
    </lineage>
</organism>
<dbReference type="VEuPathDB" id="FungiDB:VP01_12008g1"/>
<proteinExistence type="predicted"/>